<feature type="transmembrane region" description="Helical" evidence="9">
    <location>
        <begin position="141"/>
        <end position="161"/>
    </location>
</feature>
<evidence type="ECO:0000256" key="2">
    <source>
        <dbReference type="ARBA" id="ARBA00007783"/>
    </source>
</evidence>
<organism evidence="11 12">
    <name type="scientific">Candidatus Shapirobacteria bacterium GW2011_GWE1_38_10</name>
    <dbReference type="NCBI Taxonomy" id="1618488"/>
    <lineage>
        <taxon>Bacteria</taxon>
        <taxon>Candidatus Shapironibacteriota</taxon>
    </lineage>
</organism>
<evidence type="ECO:0000313" key="11">
    <source>
        <dbReference type="EMBL" id="KKQ49354.1"/>
    </source>
</evidence>
<gene>
    <name evidence="11" type="ORF">US68_C0016G0014</name>
</gene>
<evidence type="ECO:0000256" key="1">
    <source>
        <dbReference type="ARBA" id="ARBA00004429"/>
    </source>
</evidence>
<keyword evidence="3 9" id="KW-0813">Transport</keyword>
<reference evidence="11 12" key="1">
    <citation type="journal article" date="2015" name="Nature">
        <title>rRNA introns, odd ribosomes, and small enigmatic genomes across a large radiation of phyla.</title>
        <authorList>
            <person name="Brown C.T."/>
            <person name="Hug L.A."/>
            <person name="Thomas B.C."/>
            <person name="Sharon I."/>
            <person name="Castelle C.J."/>
            <person name="Singh A."/>
            <person name="Wilkins M.J."/>
            <person name="Williams K.H."/>
            <person name="Banfield J.F."/>
        </authorList>
    </citation>
    <scope>NUCLEOTIDE SEQUENCE [LARGE SCALE GENOMIC DNA]</scope>
</reference>
<dbReference type="InterPro" id="IPR000412">
    <property type="entry name" value="ABC_2_transport"/>
</dbReference>
<dbReference type="InterPro" id="IPR013525">
    <property type="entry name" value="ABC2_TM"/>
</dbReference>
<keyword evidence="7 9" id="KW-1133">Transmembrane helix</keyword>
<protein>
    <recommendedName>
        <fullName evidence="9">Transport permease protein</fullName>
    </recommendedName>
</protein>
<dbReference type="PANTHER" id="PTHR30413">
    <property type="entry name" value="INNER MEMBRANE TRANSPORT PERMEASE"/>
    <property type="match status" value="1"/>
</dbReference>
<comment type="caution">
    <text evidence="11">The sequence shown here is derived from an EMBL/GenBank/DDBJ whole genome shotgun (WGS) entry which is preliminary data.</text>
</comment>
<evidence type="ECO:0000256" key="9">
    <source>
        <dbReference type="RuleBase" id="RU361157"/>
    </source>
</evidence>
<dbReference type="InterPro" id="IPR047817">
    <property type="entry name" value="ABC2_TM_bact-type"/>
</dbReference>
<dbReference type="PIRSF" id="PIRSF006648">
    <property type="entry name" value="DrrB"/>
    <property type="match status" value="1"/>
</dbReference>
<dbReference type="Proteomes" id="UP000034231">
    <property type="component" value="Unassembled WGS sequence"/>
</dbReference>
<dbReference type="Pfam" id="PF01061">
    <property type="entry name" value="ABC2_membrane"/>
    <property type="match status" value="1"/>
</dbReference>
<feature type="transmembrane region" description="Helical" evidence="9">
    <location>
        <begin position="31"/>
        <end position="55"/>
    </location>
</feature>
<evidence type="ECO:0000256" key="5">
    <source>
        <dbReference type="ARBA" id="ARBA00022519"/>
    </source>
</evidence>
<keyword evidence="4 9" id="KW-1003">Cell membrane</keyword>
<dbReference type="GO" id="GO:0015920">
    <property type="term" value="P:lipopolysaccharide transport"/>
    <property type="evidence" value="ECO:0007669"/>
    <property type="project" value="TreeGrafter"/>
</dbReference>
<comment type="subcellular location">
    <subcellularLocation>
        <location evidence="1">Cell inner membrane</location>
        <topology evidence="1">Multi-pass membrane protein</topology>
    </subcellularLocation>
    <subcellularLocation>
        <location evidence="9">Cell membrane</location>
        <topology evidence="9">Multi-pass membrane protein</topology>
    </subcellularLocation>
</comment>
<keyword evidence="8 9" id="KW-0472">Membrane</keyword>
<dbReference type="EMBL" id="LBTX01000016">
    <property type="protein sequence ID" value="KKQ49354.1"/>
    <property type="molecule type" value="Genomic_DNA"/>
</dbReference>
<feature type="transmembrane region" description="Helical" evidence="9">
    <location>
        <begin position="61"/>
        <end position="82"/>
    </location>
</feature>
<evidence type="ECO:0000256" key="6">
    <source>
        <dbReference type="ARBA" id="ARBA00022692"/>
    </source>
</evidence>
<evidence type="ECO:0000256" key="3">
    <source>
        <dbReference type="ARBA" id="ARBA00022448"/>
    </source>
</evidence>
<name>A0A0G0KJH5_9BACT</name>
<evidence type="ECO:0000256" key="7">
    <source>
        <dbReference type="ARBA" id="ARBA00022989"/>
    </source>
</evidence>
<keyword evidence="6 9" id="KW-0812">Transmembrane</keyword>
<dbReference type="AlphaFoldDB" id="A0A0G0KJH5"/>
<keyword evidence="5" id="KW-0997">Cell inner membrane</keyword>
<evidence type="ECO:0000313" key="12">
    <source>
        <dbReference type="Proteomes" id="UP000034231"/>
    </source>
</evidence>
<evidence type="ECO:0000256" key="8">
    <source>
        <dbReference type="ARBA" id="ARBA00023136"/>
    </source>
</evidence>
<feature type="domain" description="ABC transmembrane type-2" evidence="10">
    <location>
        <begin position="32"/>
        <end position="250"/>
    </location>
</feature>
<feature type="transmembrane region" description="Helical" evidence="9">
    <location>
        <begin position="198"/>
        <end position="217"/>
    </location>
</feature>
<evidence type="ECO:0000259" key="10">
    <source>
        <dbReference type="PROSITE" id="PS51012"/>
    </source>
</evidence>
<dbReference type="PROSITE" id="PS51012">
    <property type="entry name" value="ABC_TM2"/>
    <property type="match status" value="1"/>
</dbReference>
<comment type="similarity">
    <text evidence="2 9">Belongs to the ABC-2 integral membrane protein family.</text>
</comment>
<dbReference type="GO" id="GO:0140359">
    <property type="term" value="F:ABC-type transporter activity"/>
    <property type="evidence" value="ECO:0007669"/>
    <property type="project" value="InterPro"/>
</dbReference>
<dbReference type="PANTHER" id="PTHR30413:SF8">
    <property type="entry name" value="TRANSPORT PERMEASE PROTEIN"/>
    <property type="match status" value="1"/>
</dbReference>
<feature type="transmembrane region" description="Helical" evidence="9">
    <location>
        <begin position="173"/>
        <end position="192"/>
    </location>
</feature>
<proteinExistence type="inferred from homology"/>
<accession>A0A0G0KJH5</accession>
<dbReference type="GO" id="GO:0043190">
    <property type="term" value="C:ATP-binding cassette (ABC) transporter complex"/>
    <property type="evidence" value="ECO:0007669"/>
    <property type="project" value="InterPro"/>
</dbReference>
<sequence>MFWLNNKQKKWWDFVLAMTEKEIKSRYKMAVFGFLWIFLNPLLQMLVLGLIFQFFVPIKTINYFEFLFPGLLIWNFFSYTITKNTPMYINERALIQKAKFPRESIVLSIVFSNLFHLLISFLMFMLWTLLVREGVDLTRWLVLPIAVGWLTVLTSGLSLLFSSLNVKWRDINFGVQAIMPLWFYATPVVYTLDLLPKWIERIIYLNPMTAILGLFRWSIFGMAISWEPIVISLVMTLIIFVTGVVVFKKESPFFDDWI</sequence>
<evidence type="ECO:0000256" key="4">
    <source>
        <dbReference type="ARBA" id="ARBA00022475"/>
    </source>
</evidence>
<feature type="transmembrane region" description="Helical" evidence="9">
    <location>
        <begin position="229"/>
        <end position="247"/>
    </location>
</feature>
<feature type="transmembrane region" description="Helical" evidence="9">
    <location>
        <begin position="105"/>
        <end position="129"/>
    </location>
</feature>